<dbReference type="Proteomes" id="UP000035680">
    <property type="component" value="Unassembled WGS sequence"/>
</dbReference>
<proteinExistence type="predicted"/>
<organism evidence="1 2">
    <name type="scientific">Strongyloides venezuelensis</name>
    <name type="common">Threadworm</name>
    <dbReference type="NCBI Taxonomy" id="75913"/>
    <lineage>
        <taxon>Eukaryota</taxon>
        <taxon>Metazoa</taxon>
        <taxon>Ecdysozoa</taxon>
        <taxon>Nematoda</taxon>
        <taxon>Chromadorea</taxon>
        <taxon>Rhabditida</taxon>
        <taxon>Tylenchina</taxon>
        <taxon>Panagrolaimomorpha</taxon>
        <taxon>Strongyloidoidea</taxon>
        <taxon>Strongyloididae</taxon>
        <taxon>Strongyloides</taxon>
    </lineage>
</organism>
<dbReference type="WBParaSite" id="SVE_1816200.1">
    <property type="protein sequence ID" value="SVE_1816200.1"/>
    <property type="gene ID" value="SVE_1816200"/>
</dbReference>
<dbReference type="AlphaFoldDB" id="A0A0K0G0C7"/>
<reference evidence="2" key="2">
    <citation type="submission" date="2015-08" db="UniProtKB">
        <authorList>
            <consortium name="WormBaseParasite"/>
        </authorList>
    </citation>
    <scope>IDENTIFICATION</scope>
</reference>
<protein>
    <submittedName>
        <fullName evidence="2">CS domain-containing protein</fullName>
    </submittedName>
</protein>
<evidence type="ECO:0000313" key="2">
    <source>
        <dbReference type="WBParaSite" id="SVE_1816200.1"/>
    </source>
</evidence>
<keyword evidence="1" id="KW-1185">Reference proteome</keyword>
<accession>A0A0K0G0C7</accession>
<name>A0A0K0G0C7_STRVS</name>
<evidence type="ECO:0000313" key="1">
    <source>
        <dbReference type="Proteomes" id="UP000035680"/>
    </source>
</evidence>
<sequence length="86" mass="9892">MENIGVTKDVLFKKEENGSITSLPKKLNITYKWNSNTNRQYVLSLSLNSPQTISSSVHLFDNKDDIESSKNFTLNYIDIHTKHSLF</sequence>
<reference evidence="1" key="1">
    <citation type="submission" date="2014-07" db="EMBL/GenBank/DDBJ databases">
        <authorList>
            <person name="Martin A.A"/>
            <person name="De Silva N."/>
        </authorList>
    </citation>
    <scope>NUCLEOTIDE SEQUENCE</scope>
</reference>